<dbReference type="RefSeq" id="WP_331387788.1">
    <property type="nucleotide sequence ID" value="NZ_JAZKKV010000001.1"/>
</dbReference>
<name>A0AB35X4V3_9ENTR</name>
<dbReference type="Proteomes" id="UP001331691">
    <property type="component" value="Unassembled WGS sequence"/>
</dbReference>
<comment type="caution">
    <text evidence="2">The sequence shown here is derived from an EMBL/GenBank/DDBJ whole genome shotgun (WGS) entry which is preliminary data.</text>
</comment>
<proteinExistence type="predicted"/>
<reference evidence="2 3" key="1">
    <citation type="submission" date="2023-10" db="EMBL/GenBank/DDBJ databases">
        <title>Wastewater isolates of ESBL- and carbapenemase-producing Gram-negative bacteria from New Zealand.</title>
        <authorList>
            <person name="Straub C."/>
            <person name="Weaver L."/>
            <person name="Cornelius A."/>
            <person name="Mcgill E."/>
            <person name="Dyet K."/>
            <person name="White L."/>
            <person name="Pattis I."/>
        </authorList>
    </citation>
    <scope>NUCLEOTIDE SEQUENCE [LARGE SCALE GENOMIC DNA]</scope>
    <source>
        <strain evidence="2 3">ESBL09</strain>
    </source>
</reference>
<dbReference type="AlphaFoldDB" id="A0AB35X4V3"/>
<evidence type="ECO:0000313" key="3">
    <source>
        <dbReference type="Proteomes" id="UP001331691"/>
    </source>
</evidence>
<evidence type="ECO:0000313" key="2">
    <source>
        <dbReference type="EMBL" id="MEE9653447.1"/>
    </source>
</evidence>
<dbReference type="EMBL" id="JAZKKV010000001">
    <property type="protein sequence ID" value="MEE9653447.1"/>
    <property type="molecule type" value="Genomic_DNA"/>
</dbReference>
<organism evidence="2 3">
    <name type="scientific">Kluyvera ascorbata</name>
    <dbReference type="NCBI Taxonomy" id="51288"/>
    <lineage>
        <taxon>Bacteria</taxon>
        <taxon>Pseudomonadati</taxon>
        <taxon>Pseudomonadota</taxon>
        <taxon>Gammaproteobacteria</taxon>
        <taxon>Enterobacterales</taxon>
        <taxon>Enterobacteriaceae</taxon>
        <taxon>Kluyvera</taxon>
    </lineage>
</organism>
<gene>
    <name evidence="2" type="ORF">V4836_04595</name>
</gene>
<sequence>MMMTYALMFTFVLVFIDFAVGDSSEDVWTGRMTLQRYFLEHAFLYLSTACTGAAAGFLIWFIGSRKS</sequence>
<accession>A0AB35X4V3</accession>
<evidence type="ECO:0000256" key="1">
    <source>
        <dbReference type="SAM" id="Phobius"/>
    </source>
</evidence>
<keyword evidence="3" id="KW-1185">Reference proteome</keyword>
<keyword evidence="1" id="KW-0472">Membrane</keyword>
<feature type="transmembrane region" description="Helical" evidence="1">
    <location>
        <begin position="45"/>
        <end position="63"/>
    </location>
</feature>
<protein>
    <submittedName>
        <fullName evidence="2">Uncharacterized protein</fullName>
    </submittedName>
</protein>
<keyword evidence="1" id="KW-1133">Transmembrane helix</keyword>
<keyword evidence="1" id="KW-0812">Transmembrane</keyword>